<evidence type="ECO:0000313" key="9">
    <source>
        <dbReference type="Proteomes" id="UP001174691"/>
    </source>
</evidence>
<evidence type="ECO:0000256" key="5">
    <source>
        <dbReference type="ARBA" id="ARBA00022517"/>
    </source>
</evidence>
<protein>
    <recommendedName>
        <fullName evidence="10">Alb1-domain-containing protein</fullName>
    </recommendedName>
</protein>
<evidence type="ECO:0000256" key="4">
    <source>
        <dbReference type="ARBA" id="ARBA00022490"/>
    </source>
</evidence>
<comment type="caution">
    <text evidence="8">The sequence shown here is derived from an EMBL/GenBank/DDBJ whole genome shotgun (WGS) entry which is preliminary data.</text>
</comment>
<evidence type="ECO:0008006" key="10">
    <source>
        <dbReference type="Google" id="ProtNLM"/>
    </source>
</evidence>
<evidence type="ECO:0000313" key="8">
    <source>
        <dbReference type="EMBL" id="KAJ9142571.1"/>
    </source>
</evidence>
<keyword evidence="5" id="KW-0690">Ribosome biogenesis</keyword>
<accession>A0AA38RIV8</accession>
<comment type="subcellular location">
    <subcellularLocation>
        <location evidence="2">Cytoplasm</location>
    </subcellularLocation>
    <subcellularLocation>
        <location evidence="1">Nucleus</location>
    </subcellularLocation>
</comment>
<evidence type="ECO:0000256" key="3">
    <source>
        <dbReference type="ARBA" id="ARBA00022448"/>
    </source>
</evidence>
<dbReference type="InterPro" id="IPR053278">
    <property type="entry name" value="Pre-60S_factor_ECM1"/>
</dbReference>
<proteinExistence type="predicted"/>
<organism evidence="8 9">
    <name type="scientific">Coniochaeta hoffmannii</name>
    <dbReference type="NCBI Taxonomy" id="91930"/>
    <lineage>
        <taxon>Eukaryota</taxon>
        <taxon>Fungi</taxon>
        <taxon>Dikarya</taxon>
        <taxon>Ascomycota</taxon>
        <taxon>Pezizomycotina</taxon>
        <taxon>Sordariomycetes</taxon>
        <taxon>Sordariomycetidae</taxon>
        <taxon>Coniochaetales</taxon>
        <taxon>Coniochaetaceae</taxon>
        <taxon>Coniochaeta</taxon>
    </lineage>
</organism>
<dbReference type="GO" id="GO:0030687">
    <property type="term" value="C:preribosome, large subunit precursor"/>
    <property type="evidence" value="ECO:0007669"/>
    <property type="project" value="TreeGrafter"/>
</dbReference>
<keyword evidence="9" id="KW-1185">Reference proteome</keyword>
<feature type="compositionally biased region" description="Acidic residues" evidence="7">
    <location>
        <begin position="141"/>
        <end position="150"/>
    </location>
</feature>
<dbReference type="AlphaFoldDB" id="A0AA38RIV8"/>
<dbReference type="PANTHER" id="PTHR28280">
    <property type="entry name" value="SHUTTLING PRE-60S FACTOR ECM1"/>
    <property type="match status" value="1"/>
</dbReference>
<dbReference type="PANTHER" id="PTHR28280:SF1">
    <property type="entry name" value="SHUTTLING PRE-60S FACTOR ECM1"/>
    <property type="match status" value="1"/>
</dbReference>
<reference evidence="8" key="1">
    <citation type="submission" date="2022-07" db="EMBL/GenBank/DDBJ databases">
        <title>Fungi with potential for degradation of polypropylene.</title>
        <authorList>
            <person name="Gostincar C."/>
        </authorList>
    </citation>
    <scope>NUCLEOTIDE SEQUENCE</scope>
    <source>
        <strain evidence="8">EXF-13287</strain>
    </source>
</reference>
<dbReference type="Pfam" id="PF09135">
    <property type="entry name" value="Alb1"/>
    <property type="match status" value="1"/>
</dbReference>
<keyword evidence="4" id="KW-0963">Cytoplasm</keyword>
<dbReference type="Proteomes" id="UP001174691">
    <property type="component" value="Unassembled WGS sequence"/>
</dbReference>
<feature type="compositionally biased region" description="Basic residues" evidence="7">
    <location>
        <begin position="56"/>
        <end position="69"/>
    </location>
</feature>
<name>A0AA38RIV8_9PEZI</name>
<evidence type="ECO:0000256" key="7">
    <source>
        <dbReference type="SAM" id="MobiDB-lite"/>
    </source>
</evidence>
<feature type="region of interest" description="Disordered" evidence="7">
    <location>
        <begin position="1"/>
        <end position="72"/>
    </location>
</feature>
<keyword evidence="6" id="KW-0539">Nucleus</keyword>
<dbReference type="GO" id="GO:0000055">
    <property type="term" value="P:ribosomal large subunit export from nucleus"/>
    <property type="evidence" value="ECO:0007669"/>
    <property type="project" value="TreeGrafter"/>
</dbReference>
<dbReference type="EMBL" id="JANBVN010000121">
    <property type="protein sequence ID" value="KAJ9142571.1"/>
    <property type="molecule type" value="Genomic_DNA"/>
</dbReference>
<feature type="region of interest" description="Disordered" evidence="7">
    <location>
        <begin position="140"/>
        <end position="178"/>
    </location>
</feature>
<evidence type="ECO:0000256" key="2">
    <source>
        <dbReference type="ARBA" id="ARBA00004496"/>
    </source>
</evidence>
<gene>
    <name evidence="8" type="ORF">NKR19_g7163</name>
</gene>
<feature type="compositionally biased region" description="Basic residues" evidence="7">
    <location>
        <begin position="1"/>
        <end position="16"/>
    </location>
</feature>
<keyword evidence="3" id="KW-0813">Transport</keyword>
<dbReference type="GO" id="GO:0005730">
    <property type="term" value="C:nucleolus"/>
    <property type="evidence" value="ECO:0007669"/>
    <property type="project" value="TreeGrafter"/>
</dbReference>
<dbReference type="GO" id="GO:0005737">
    <property type="term" value="C:cytoplasm"/>
    <property type="evidence" value="ECO:0007669"/>
    <property type="project" value="UniProtKB-SubCell"/>
</dbReference>
<sequence length="178" mass="19334">MAKGKKAQSVHSRAARRATSPGIDTDKSLKNVQPPPESVNIRPAVLAAHHAGGVTKKTKRKSQLSHKARLRQERNLERAEAIAERTALKVQKSKGQARVIQSRKKTWDELNREILGREAADNKKKSKDPEGDAAVAAFYADTDEEMDGADIDTIGGETATTGDAPIPVPAPLEEEEIL</sequence>
<dbReference type="InterPro" id="IPR022784">
    <property type="entry name" value="Ribosome_bgen_Alb1"/>
</dbReference>
<evidence type="ECO:0000256" key="1">
    <source>
        <dbReference type="ARBA" id="ARBA00004123"/>
    </source>
</evidence>
<evidence type="ECO:0000256" key="6">
    <source>
        <dbReference type="ARBA" id="ARBA00023242"/>
    </source>
</evidence>